<dbReference type="GO" id="GO:0048007">
    <property type="term" value="P:antigen processing and presentation, exogenous lipid antigen via MHC class Ib"/>
    <property type="evidence" value="ECO:0000318"/>
    <property type="project" value="GO_Central"/>
</dbReference>
<dbReference type="InterPro" id="IPR050208">
    <property type="entry name" value="MHC_class-I_related"/>
</dbReference>
<dbReference type="OrthoDB" id="8890485at2759"/>
<dbReference type="InterPro" id="IPR013783">
    <property type="entry name" value="Ig-like_fold"/>
</dbReference>
<feature type="transmembrane region" description="Helical" evidence="3">
    <location>
        <begin position="368"/>
        <end position="390"/>
    </location>
</feature>
<dbReference type="InterPro" id="IPR003006">
    <property type="entry name" value="Ig/MHC_CS"/>
</dbReference>
<evidence type="ECO:0000313" key="5">
    <source>
        <dbReference type="Ensembl" id="ENSGALP00010004554.1"/>
    </source>
</evidence>
<dbReference type="SUPFAM" id="SSF54452">
    <property type="entry name" value="MHC antigen-recognition domain"/>
    <property type="match status" value="1"/>
</dbReference>
<dbReference type="GO" id="GO:0071723">
    <property type="term" value="F:lipopeptide binding"/>
    <property type="evidence" value="ECO:0000318"/>
    <property type="project" value="GO_Central"/>
</dbReference>
<dbReference type="InterPro" id="IPR036179">
    <property type="entry name" value="Ig-like_dom_sf"/>
</dbReference>
<dbReference type="InterPro" id="IPR011162">
    <property type="entry name" value="MHC_I/II-like_Ag-recog"/>
</dbReference>
<dbReference type="Proteomes" id="UP000000539">
    <property type="component" value="Chromosome 16"/>
</dbReference>
<protein>
    <submittedName>
        <fullName evidence="5">CD1g molecule</fullName>
    </submittedName>
</protein>
<dbReference type="PROSITE" id="PS00290">
    <property type="entry name" value="IG_MHC"/>
    <property type="match status" value="1"/>
</dbReference>
<dbReference type="GO" id="GO:0005615">
    <property type="term" value="C:extracellular space"/>
    <property type="evidence" value="ECO:0000318"/>
    <property type="project" value="GO_Central"/>
</dbReference>
<accession>A0A8V0XFV3</accession>
<dbReference type="Ensembl" id="ENSGALT00010007623.1">
    <property type="protein sequence ID" value="ENSGALP00010004554.1"/>
    <property type="gene ID" value="ENSGALG00010003250.1"/>
</dbReference>
<keyword evidence="3" id="KW-0812">Transmembrane</keyword>
<keyword evidence="3" id="KW-0472">Membrane</keyword>
<dbReference type="GO" id="GO:0006955">
    <property type="term" value="P:immune response"/>
    <property type="evidence" value="ECO:0000318"/>
    <property type="project" value="GO_Central"/>
</dbReference>
<dbReference type="Pfam" id="PF07654">
    <property type="entry name" value="C1-set"/>
    <property type="match status" value="1"/>
</dbReference>
<dbReference type="AlphaFoldDB" id="A0A8V0XFV3"/>
<dbReference type="PANTHER" id="PTHR16675">
    <property type="entry name" value="MHC CLASS I-RELATED"/>
    <property type="match status" value="1"/>
</dbReference>
<dbReference type="GeneTree" id="ENSGT01120000271825"/>
<dbReference type="PANTHER" id="PTHR16675:SF160">
    <property type="entry name" value="T-CELL SURFACE GLYCOPROTEIN CD1A"/>
    <property type="match status" value="1"/>
</dbReference>
<keyword evidence="6" id="KW-1185">Reference proteome</keyword>
<dbReference type="Gene3D" id="2.60.40.10">
    <property type="entry name" value="Immunoglobulins"/>
    <property type="match status" value="1"/>
</dbReference>
<dbReference type="GO" id="GO:0048006">
    <property type="term" value="P:antigen processing and presentation, endogenous lipid antigen via MHC class Ib"/>
    <property type="evidence" value="ECO:0000318"/>
    <property type="project" value="GO_Central"/>
</dbReference>
<dbReference type="CDD" id="cd21029">
    <property type="entry name" value="IgC1_CD1"/>
    <property type="match status" value="1"/>
</dbReference>
<dbReference type="InterPro" id="IPR037055">
    <property type="entry name" value="MHC_I-like_Ag-recog_sf"/>
</dbReference>
<reference evidence="5" key="1">
    <citation type="submission" date="2020-11" db="EMBL/GenBank/DDBJ databases">
        <title>Gallus gallus (Chicken) genome, bGalGal1, GRCg7b, maternal haplotype autosomes + Z &amp; W.</title>
        <authorList>
            <person name="Warren W."/>
            <person name="Formenti G."/>
            <person name="Fedrigo O."/>
            <person name="Haase B."/>
            <person name="Mountcastle J."/>
            <person name="Balacco J."/>
            <person name="Tracey A."/>
            <person name="Schneider V."/>
            <person name="Okimoto R."/>
            <person name="Cheng H."/>
            <person name="Hawken R."/>
            <person name="Howe K."/>
            <person name="Jarvis E.D."/>
        </authorList>
    </citation>
    <scope>NUCLEOTIDE SEQUENCE [LARGE SCALE GENOMIC DNA]</scope>
    <source>
        <strain evidence="5">Broiler</strain>
    </source>
</reference>
<dbReference type="InterPro" id="IPR007110">
    <property type="entry name" value="Ig-like_dom"/>
</dbReference>
<evidence type="ECO:0000259" key="4">
    <source>
        <dbReference type="PROSITE" id="PS50835"/>
    </source>
</evidence>
<dbReference type="PROSITE" id="PS50835">
    <property type="entry name" value="IG_LIKE"/>
    <property type="match status" value="1"/>
</dbReference>
<organism evidence="5 6">
    <name type="scientific">Gallus gallus</name>
    <name type="common">Chicken</name>
    <dbReference type="NCBI Taxonomy" id="9031"/>
    <lineage>
        <taxon>Eukaryota</taxon>
        <taxon>Metazoa</taxon>
        <taxon>Chordata</taxon>
        <taxon>Craniata</taxon>
        <taxon>Vertebrata</taxon>
        <taxon>Euteleostomi</taxon>
        <taxon>Archelosauria</taxon>
        <taxon>Archosauria</taxon>
        <taxon>Dinosauria</taxon>
        <taxon>Saurischia</taxon>
        <taxon>Theropoda</taxon>
        <taxon>Coelurosauria</taxon>
        <taxon>Aves</taxon>
        <taxon>Neognathae</taxon>
        <taxon>Galloanserae</taxon>
        <taxon>Galliformes</taxon>
        <taxon>Phasianidae</taxon>
        <taxon>Phasianinae</taxon>
        <taxon>Gallus</taxon>
    </lineage>
</organism>
<dbReference type="FunCoup" id="A0A8V0XFV3">
    <property type="interactions" value="110"/>
</dbReference>
<dbReference type="Pfam" id="PF16497">
    <property type="entry name" value="MHC_I_3"/>
    <property type="match status" value="1"/>
</dbReference>
<dbReference type="SMART" id="SM00407">
    <property type="entry name" value="IGc1"/>
    <property type="match status" value="1"/>
</dbReference>
<dbReference type="Gene3D" id="3.30.500.10">
    <property type="entry name" value="MHC class I-like antigen recognition-like"/>
    <property type="match status" value="1"/>
</dbReference>
<reference evidence="5" key="3">
    <citation type="submission" date="2025-09" db="UniProtKB">
        <authorList>
            <consortium name="Ensembl"/>
        </authorList>
    </citation>
    <scope>IDENTIFICATION</scope>
    <source>
        <strain evidence="5">broiler</strain>
    </source>
</reference>
<dbReference type="FunFam" id="2.60.40.10:FF:003026">
    <property type="entry name" value="T-cell surface glycoprotein CD1A1 antigen"/>
    <property type="match status" value="1"/>
</dbReference>
<feature type="region of interest" description="Disordered" evidence="2">
    <location>
        <begin position="413"/>
        <end position="438"/>
    </location>
</feature>
<evidence type="ECO:0000313" key="6">
    <source>
        <dbReference type="Proteomes" id="UP000000539"/>
    </source>
</evidence>
<keyword evidence="3" id="KW-1133">Transmembrane helix</keyword>
<evidence type="ECO:0000256" key="1">
    <source>
        <dbReference type="ARBA" id="ARBA00023180"/>
    </source>
</evidence>
<keyword evidence="1" id="KW-0325">Glycoprotein</keyword>
<evidence type="ECO:0000256" key="2">
    <source>
        <dbReference type="SAM" id="MobiDB-lite"/>
    </source>
</evidence>
<dbReference type="GO" id="GO:0030883">
    <property type="term" value="F:endogenous lipid antigen binding"/>
    <property type="evidence" value="ECO:0000318"/>
    <property type="project" value="GO_Central"/>
</dbReference>
<feature type="domain" description="Ig-like" evidence="4">
    <location>
        <begin position="270"/>
        <end position="351"/>
    </location>
</feature>
<dbReference type="GO" id="GO:0030884">
    <property type="term" value="F:exogenous lipid antigen binding"/>
    <property type="evidence" value="ECO:0000318"/>
    <property type="project" value="GO_Central"/>
</dbReference>
<name>A0A8V0XFV3_CHICK</name>
<dbReference type="SUPFAM" id="SSF48726">
    <property type="entry name" value="Immunoglobulin"/>
    <property type="match status" value="1"/>
</dbReference>
<evidence type="ECO:0000256" key="3">
    <source>
        <dbReference type="SAM" id="Phobius"/>
    </source>
</evidence>
<sequence length="438" mass="48257">MGQKESFQTHSLNTSAQLLAEGVSGTSPKPQHRPYWLLGPPNATSKARAALRSEQPIHLPTASGWSCITDTMQPHAILLLFFFPGTTAEPEGSHMLKLLHFATFQNSTSVLVGGLGLLGDVKMGSLDSRTGNIRYYRPWLRPSLPKGDWDVIESSIKSYVRDFSRLVQMYTTVPYPFVFQSSIGCELQSNGTIRTFFDIAYEGQNFLRFNLDAGTWDQMQHNQLSAKAEHLMANASTLNEVIQVLLNDTCVDILRLFIQAGKADLERQVPPMAVVFARTAGQAQLLLVCRVTSFYPRPIAVTWLRDGREVPPSPALSTGTVLPNADLTYQLRSTLLVSPQDGHGYACRVQHCSLGDRSLLVPWEDSKWGLSAGLGALLLLAAAAVAVVLVRRYRKRQRVDEVRSIPLAEHRGTARDGTAAGQYGGCDRETPDEGRGHI</sequence>
<proteinExistence type="predicted"/>
<dbReference type="GO" id="GO:0009897">
    <property type="term" value="C:external side of plasma membrane"/>
    <property type="evidence" value="ECO:0000318"/>
    <property type="project" value="GO_Central"/>
</dbReference>
<gene>
    <name evidence="5" type="primary">CD1G</name>
</gene>
<feature type="compositionally biased region" description="Basic and acidic residues" evidence="2">
    <location>
        <begin position="426"/>
        <end position="438"/>
    </location>
</feature>
<dbReference type="GO" id="GO:0001916">
    <property type="term" value="P:positive regulation of T cell mediated cytotoxicity"/>
    <property type="evidence" value="ECO:0000318"/>
    <property type="project" value="GO_Central"/>
</dbReference>
<dbReference type="InterPro" id="IPR003597">
    <property type="entry name" value="Ig_C1-set"/>
</dbReference>
<reference evidence="5" key="2">
    <citation type="submission" date="2025-08" db="UniProtKB">
        <authorList>
            <consortium name="Ensembl"/>
        </authorList>
    </citation>
    <scope>IDENTIFICATION</scope>
    <source>
        <strain evidence="5">broiler</strain>
    </source>
</reference>
<dbReference type="InterPro" id="IPR011161">
    <property type="entry name" value="MHC_I-like_Ag-recog"/>
</dbReference>